<dbReference type="EMBL" id="JAFCNB010000012">
    <property type="protein sequence ID" value="MBP2706401.1"/>
    <property type="molecule type" value="Genomic_DNA"/>
</dbReference>
<evidence type="ECO:0000256" key="1">
    <source>
        <dbReference type="SAM" id="Phobius"/>
    </source>
</evidence>
<feature type="transmembrane region" description="Helical" evidence="1">
    <location>
        <begin position="185"/>
        <end position="209"/>
    </location>
</feature>
<gene>
    <name evidence="2" type="ORF">JOL79_21560</name>
</gene>
<dbReference type="RefSeq" id="WP_210157686.1">
    <property type="nucleotide sequence ID" value="NZ_JAFCNB010000012.1"/>
</dbReference>
<evidence type="ECO:0000313" key="2">
    <source>
        <dbReference type="EMBL" id="MBP2706401.1"/>
    </source>
</evidence>
<dbReference type="Proteomes" id="UP000674234">
    <property type="component" value="Unassembled WGS sequence"/>
</dbReference>
<protein>
    <recommendedName>
        <fullName evidence="4">ABC transporter permease</fullName>
    </recommendedName>
</protein>
<evidence type="ECO:0000313" key="3">
    <source>
        <dbReference type="Proteomes" id="UP000674234"/>
    </source>
</evidence>
<dbReference type="AlphaFoldDB" id="A0A940WST4"/>
<proteinExistence type="predicted"/>
<name>A0A940WST4_9ACTN</name>
<feature type="transmembrane region" description="Helical" evidence="1">
    <location>
        <begin position="116"/>
        <end position="140"/>
    </location>
</feature>
<keyword evidence="1" id="KW-0812">Transmembrane</keyword>
<organism evidence="2 3">
    <name type="scientific">Microbispora oryzae</name>
    <dbReference type="NCBI Taxonomy" id="2806554"/>
    <lineage>
        <taxon>Bacteria</taxon>
        <taxon>Bacillati</taxon>
        <taxon>Actinomycetota</taxon>
        <taxon>Actinomycetes</taxon>
        <taxon>Streptosporangiales</taxon>
        <taxon>Streptosporangiaceae</taxon>
        <taxon>Microbispora</taxon>
    </lineage>
</organism>
<feature type="transmembrane region" description="Helical" evidence="1">
    <location>
        <begin position="160"/>
        <end position="178"/>
    </location>
</feature>
<reference evidence="2" key="1">
    <citation type="submission" date="2021-02" db="EMBL/GenBank/DDBJ databases">
        <title>Draft genome sequence of Microbispora sp. RL4-1S isolated from rice leaves in Thailand.</title>
        <authorList>
            <person name="Muangham S."/>
            <person name="Duangmal K."/>
        </authorList>
    </citation>
    <scope>NUCLEOTIDE SEQUENCE</scope>
    <source>
        <strain evidence="2">RL4-1S</strain>
    </source>
</reference>
<comment type="caution">
    <text evidence="2">The sequence shown here is derived from an EMBL/GenBank/DDBJ whole genome shotgun (WGS) entry which is preliminary data.</text>
</comment>
<keyword evidence="1" id="KW-0472">Membrane</keyword>
<sequence length="255" mass="25559">MTAVTPPVTRSHGREAARALAAELSKLVSLPATWLTLGGTLAANPILAIAFTNAARHGPTGPRSAPDVGLTSIAYVQAGFVVLGVLAACSEYEGGQIRTTLTAMPRRSLQFAAKHLAVAIVALPAAAITAASGVVLAAGALGGTAAPTTAGHVVRTLSGAAAYLALWTLIGVAVGALVRQTLPAVVAVLGYLFIAGPLLRAQASAARYLPDSAGSAMWSSVDGGAVAPARGALLVSAWTIGLIAVALLGYRRRDN</sequence>
<feature type="transmembrane region" description="Helical" evidence="1">
    <location>
        <begin position="229"/>
        <end position="250"/>
    </location>
</feature>
<accession>A0A940WST4</accession>
<keyword evidence="3" id="KW-1185">Reference proteome</keyword>
<keyword evidence="1" id="KW-1133">Transmembrane helix</keyword>
<evidence type="ECO:0008006" key="4">
    <source>
        <dbReference type="Google" id="ProtNLM"/>
    </source>
</evidence>